<evidence type="ECO:0000256" key="5">
    <source>
        <dbReference type="PROSITE-ProRule" id="PRU00302"/>
    </source>
</evidence>
<feature type="disulfide bond" evidence="5">
    <location>
        <begin position="1909"/>
        <end position="1936"/>
    </location>
</feature>
<evidence type="ECO:0000259" key="7">
    <source>
        <dbReference type="PROSITE" id="PS50835"/>
    </source>
</evidence>
<dbReference type="PANTHER" id="PTHR19325:SF560">
    <property type="entry name" value="SUSHI, VON WILLEBRAND FACTOR TYPE A, EGF AND PENTRAXIN DOMAIN-CONTAINING PROTEIN 1"/>
    <property type="match status" value="1"/>
</dbReference>
<proteinExistence type="predicted"/>
<dbReference type="PROSITE" id="PS50835">
    <property type="entry name" value="IG_LIKE"/>
    <property type="match status" value="1"/>
</dbReference>
<feature type="disulfide bond" evidence="5">
    <location>
        <begin position="673"/>
        <end position="700"/>
    </location>
</feature>
<feature type="disulfide bond" evidence="5">
    <location>
        <begin position="364"/>
        <end position="391"/>
    </location>
</feature>
<dbReference type="SMART" id="SM00032">
    <property type="entry name" value="CCP"/>
    <property type="match status" value="34"/>
</dbReference>
<evidence type="ECO:0000256" key="2">
    <source>
        <dbReference type="ARBA" id="ARBA00022737"/>
    </source>
</evidence>
<feature type="domain" description="Sushi" evidence="8">
    <location>
        <begin position="1781"/>
        <end position="1837"/>
    </location>
</feature>
<dbReference type="InterPro" id="IPR050350">
    <property type="entry name" value="Compl-Cell_Adhes-Reg"/>
</dbReference>
<accession>A0ABY7DLU7</accession>
<feature type="disulfide bond" evidence="5">
    <location>
        <begin position="1433"/>
        <end position="1460"/>
    </location>
</feature>
<feature type="transmembrane region" description="Helical" evidence="6">
    <location>
        <begin position="2126"/>
        <end position="2152"/>
    </location>
</feature>
<feature type="domain" description="Sushi" evidence="8">
    <location>
        <begin position="1189"/>
        <end position="1246"/>
    </location>
</feature>
<dbReference type="CDD" id="cd00033">
    <property type="entry name" value="CCP"/>
    <property type="match status" value="32"/>
</dbReference>
<feature type="disulfide bond" evidence="5">
    <location>
        <begin position="206"/>
        <end position="233"/>
    </location>
</feature>
<organism evidence="9 10">
    <name type="scientific">Mya arenaria</name>
    <name type="common">Soft-shell clam</name>
    <dbReference type="NCBI Taxonomy" id="6604"/>
    <lineage>
        <taxon>Eukaryota</taxon>
        <taxon>Metazoa</taxon>
        <taxon>Spiralia</taxon>
        <taxon>Lophotrochozoa</taxon>
        <taxon>Mollusca</taxon>
        <taxon>Bivalvia</taxon>
        <taxon>Autobranchia</taxon>
        <taxon>Heteroconchia</taxon>
        <taxon>Euheterodonta</taxon>
        <taxon>Imparidentia</taxon>
        <taxon>Neoheterodontei</taxon>
        <taxon>Myida</taxon>
        <taxon>Myoidea</taxon>
        <taxon>Myidae</taxon>
        <taxon>Mya</taxon>
    </lineage>
</organism>
<feature type="domain" description="Sushi" evidence="8">
    <location>
        <begin position="1499"/>
        <end position="1556"/>
    </location>
</feature>
<gene>
    <name evidence="9" type="ORF">MAR_023044</name>
</gene>
<evidence type="ECO:0000256" key="6">
    <source>
        <dbReference type="SAM" id="Phobius"/>
    </source>
</evidence>
<feature type="domain" description="Sushi" evidence="8">
    <location>
        <begin position="1302"/>
        <end position="1358"/>
    </location>
</feature>
<dbReference type="SUPFAM" id="SSF57535">
    <property type="entry name" value="Complement control module/SCR domain"/>
    <property type="match status" value="32"/>
</dbReference>
<evidence type="ECO:0000313" key="10">
    <source>
        <dbReference type="Proteomes" id="UP001164746"/>
    </source>
</evidence>
<keyword evidence="1 5" id="KW-0768">Sushi</keyword>
<evidence type="ECO:0000256" key="1">
    <source>
        <dbReference type="ARBA" id="ARBA00022659"/>
    </source>
</evidence>
<protein>
    <submittedName>
        <fullName evidence="9">SVEP1-like protein</fullName>
    </submittedName>
</protein>
<sequence>MFDTSTTMTGFWFTVKKSDGTNQEYTQWECLSTDNLETKGYLIVRSKETFRRLNSDFRGYMCLHLTRITDSSYRYYVYTMGTGVPVSCTGKALDMCTDTSQMTFDTCKSDVANSVSPTVWCVDNVPVGDAYYVTVYNGIDADADIDESTAISADGTSASVAPRRCGETATATLALTQVTCPAVTAPSGGTVTISTDGAVTTASYTCTDQYSLAGPQTRVCQTNHTWTDEDPTCTCILPSSIANGTMSVSTDGTTLTYSCDVGFVLVGAQTRECQADNNPCDELTATSGLNVHLTSTGVTSTVTFTCDPYYTMDGQYAATCQTSGSWDVSEPICVSCSSLPAISVSTGNLTVATDGLTTTATYSCPDGYVVTGESTLTCGTDSNWSAETSDCGKCEDLTDPASGSLQLSTDGTETTAQYLCGVGYSLSAKCENLTTPASGDVTLVTDGTQTTALYTCSVGSSLDGDSQPTCTEDGTWTAQSPSCVTCPVLPTISISTAYINLTTDGLATTATYVCPDGYVVSGETTLTCGTDGAWSAGTSDCLCDAPLVPTNGSMWANGSHAEFECEAGYNLLGSPEVTCQTDGSGWSSPSPECIPTITDGMVTVSTDGLISSAEYACDVGHTMTGTSVLTCDTSGVWSGNSPSCVKCDDLVTLQSGNAIQETNGQITTVMYSCAEGYYMTGDNTSVCQSGGTWTNPTPICSCQSAEAPANGYIKSDDGTEVTYGCDVNYTLTGDSVRMCSDNGTGWMGTEPACAQCAQVLDLTDGYFTLSTDGLQTYADYFCDVGYTISGAVVSYCQQDGQWSSVAPTCVQCPDLEVPASGNFTLSTDGKTTRASFTCADGYDLVGASTSTCRKDRIWIDDVPTCACTTPAAPENGAVNADGQTITYTCDVGYTMTGNDSGVCGSDGSGWSVETPSCVQCTPLTNLTYGSISYTSDGQTTVATFSCDAGSTLSGLTTFSCDTSGAWEFEEPECVSCPALPALSVSTGNVTVTSDGEVTTATYQCPDGYVVSGDTNLTCGADGVWSTEPSDCVCEPPTVVEGGAYLISADGLTVTFSCDTGYTMVGTSEIACDANGAGWEIVYPNCSKCESVPAVSSGSVELATDGTQTTAQYLCGVGFSLYGGYTPVCQEDGTWTTSGTTPACVCADPPTPTGGEFTLAEDGLSVTFTCEAGYTMTGAQIISCDTEGGAKCEDLASPTSGNVSLVTDGSQTTAVYTCSVGSSLDGQSQPSCTEDGTWTAVSPTCVTCPQLPNVAISTASINISSDGVTTTATYVCPDGYVVSGEETLTCGTDGTWSAPASDCVCDTPPVSTGGNVASSIDGLSATFTCGEGYTISGTSVLECATDGSGWSTDAPNCTKCDDLGSPTAGYSTVETNGTHTTVVYSCGVGYSLSGTGAAECQDDVACPSLPPVSVTSGDVILTTNGSTTLATYTCPSGYQVQGETVLTCVADGIWSAEPSDCVCETPTAPDGGAFNVTDDGLSVTFSCGAGYTMSGTPTFAKCEDLTLPTSGDVTLVTDSQQTTAVYTCNVGSTLNGDSTPTCQEDGTWTADSPTCVSCPSLPEVSVSTGYVNVTSNGTTTSATYHCPDNYIVSGESTLTCGADGSWSTSTSDCVCEPPPTEDGRAVTVSDDEMFVVFACEEGYTMVGSANTVCGTDGTGWEVDFPNCTKCEDLVPPTNGNVSLTTNGTLSTLQYSCGLGYSISGEGYAECLTDGTWTLTGTPTCVACSDLPAVAIPSGGFELTTDGSTTLASYSCPYGYQVLGEAMLTCGVDGMWSSEPSQCVCETPSSHVGGTFNVSDDGMTVTFSCDAGYTLVGGQTVTCDQNGGGWASALPNCRSVTLVTDGQTTSADVKCKVGFTVQGEASPTCLSDGSWTSTETSCATCASLPMVTHSGTSTSTNGTHTIASYTCDVGTTLAGTATLVCLSDGMWSPSPPECVECPALTNENGDVTASTDGLTTTVTFTCSDGYVLKDTGLTSTNVTCGTSGVWSEIPVCVCVDPHPLTDGSVQTDGLVAMYSCDVGYSLEGQRLIECGSSGQGWLESPPTCYGSFTFSSNGTVTVATFTCDVGTTLNGNTSTTCSGAGVWTGSVPQCVKCASLPIPANGEYVMSTTESVGGSDGEGGGSSLLAPLIAVSVISIIIIAVLTGLLAYFYRKNSTQQRNAQYSFNKLTLLKLKLMLNSNMYWYTNKEETGLFSIYSNIKKMNT</sequence>
<feature type="disulfide bond" evidence="5">
    <location>
        <begin position="456"/>
        <end position="483"/>
    </location>
</feature>
<feature type="domain" description="Sushi" evidence="8">
    <location>
        <begin position="1881"/>
        <end position="1938"/>
    </location>
</feature>
<feature type="domain" description="Sushi" evidence="8">
    <location>
        <begin position="865"/>
        <end position="919"/>
    </location>
</feature>
<evidence type="ECO:0000259" key="8">
    <source>
        <dbReference type="PROSITE" id="PS50923"/>
    </source>
</evidence>
<dbReference type="InterPro" id="IPR035976">
    <property type="entry name" value="Sushi/SCR/CCP_sf"/>
</dbReference>
<dbReference type="Proteomes" id="UP001164746">
    <property type="component" value="Chromosome 3"/>
</dbReference>
<evidence type="ECO:0000313" key="9">
    <source>
        <dbReference type="EMBL" id="WAQ98671.1"/>
    </source>
</evidence>
<evidence type="ECO:0000256" key="3">
    <source>
        <dbReference type="ARBA" id="ARBA00023157"/>
    </source>
</evidence>
<dbReference type="EMBL" id="CP111014">
    <property type="protein sequence ID" value="WAQ98671.1"/>
    <property type="molecule type" value="Genomic_DNA"/>
</dbReference>
<feature type="domain" description="Sushi" evidence="8">
    <location>
        <begin position="2030"/>
        <end position="2094"/>
    </location>
</feature>
<keyword evidence="6" id="KW-0812">Transmembrane</keyword>
<feature type="domain" description="Sushi" evidence="8">
    <location>
        <begin position="526"/>
        <end position="595"/>
    </location>
</feature>
<feature type="domain" description="Sushi" evidence="8">
    <location>
        <begin position="428"/>
        <end position="485"/>
    </location>
</feature>
<evidence type="ECO:0000256" key="4">
    <source>
        <dbReference type="ARBA" id="ARBA00023180"/>
    </source>
</evidence>
<keyword evidence="6" id="KW-1133">Transmembrane helix</keyword>
<feature type="domain" description="Sushi" evidence="8">
    <location>
        <begin position="645"/>
        <end position="702"/>
    </location>
</feature>
<feature type="domain" description="Sushi" evidence="8">
    <location>
        <begin position="1667"/>
        <end position="1725"/>
    </location>
</feature>
<keyword evidence="10" id="KW-1185">Reference proteome</keyword>
<feature type="domain" description="Sushi" evidence="8">
    <location>
        <begin position="271"/>
        <end position="335"/>
    </location>
</feature>
<dbReference type="PANTHER" id="PTHR19325">
    <property type="entry name" value="COMPLEMENT COMPONENT-RELATED SUSHI DOMAIN-CONTAINING"/>
    <property type="match status" value="1"/>
</dbReference>
<name>A0ABY7DLU7_MYAAR</name>
<comment type="caution">
    <text evidence="5">Lacks conserved residue(s) required for the propagation of feature annotation.</text>
</comment>
<feature type="domain" description="Ig-like" evidence="7">
    <location>
        <begin position="922"/>
        <end position="1004"/>
    </location>
</feature>
<reference evidence="9" key="1">
    <citation type="submission" date="2022-11" db="EMBL/GenBank/DDBJ databases">
        <title>Centuries of genome instability and evolution in soft-shell clam transmissible cancer (bioRxiv).</title>
        <authorList>
            <person name="Hart S.F.M."/>
            <person name="Yonemitsu M.A."/>
            <person name="Giersch R.M."/>
            <person name="Beal B.F."/>
            <person name="Arriagada G."/>
            <person name="Davis B.W."/>
            <person name="Ostrander E.A."/>
            <person name="Goff S.P."/>
            <person name="Metzger M.J."/>
        </authorList>
    </citation>
    <scope>NUCLEOTIDE SEQUENCE</scope>
    <source>
        <strain evidence="9">MELC-2E11</strain>
        <tissue evidence="9">Siphon/mantle</tissue>
    </source>
</reference>
<keyword evidence="3 5" id="KW-1015">Disulfide bond</keyword>
<dbReference type="PROSITE" id="PS50923">
    <property type="entry name" value="SUSHI"/>
    <property type="match status" value="17"/>
</dbReference>
<dbReference type="InterPro" id="IPR000436">
    <property type="entry name" value="Sushi_SCR_CCP_dom"/>
</dbReference>
<feature type="domain" description="Sushi" evidence="8">
    <location>
        <begin position="1031"/>
        <end position="1087"/>
    </location>
</feature>
<dbReference type="Pfam" id="PF00084">
    <property type="entry name" value="Sushi"/>
    <property type="match status" value="28"/>
</dbReference>
<feature type="disulfide bond" evidence="5">
    <location>
        <begin position="2065"/>
        <end position="2092"/>
    </location>
</feature>
<keyword evidence="6" id="KW-0472">Membrane</keyword>
<feature type="disulfide bond" evidence="5">
    <location>
        <begin position="1217"/>
        <end position="1244"/>
    </location>
</feature>
<feature type="domain" description="Sushi" evidence="8">
    <location>
        <begin position="1403"/>
        <end position="1462"/>
    </location>
</feature>
<feature type="disulfide bond" evidence="5">
    <location>
        <begin position="1527"/>
        <end position="1554"/>
    </location>
</feature>
<keyword evidence="4" id="KW-0325">Glycoprotein</keyword>
<feature type="disulfide bond" evidence="5">
    <location>
        <begin position="306"/>
        <end position="333"/>
    </location>
</feature>
<feature type="domain" description="Sushi" evidence="8">
    <location>
        <begin position="754"/>
        <end position="811"/>
    </location>
</feature>
<feature type="domain" description="Sushi" evidence="8">
    <location>
        <begin position="337"/>
        <end position="393"/>
    </location>
</feature>
<dbReference type="InterPro" id="IPR007110">
    <property type="entry name" value="Ig-like_dom"/>
</dbReference>
<dbReference type="Gene3D" id="2.10.70.10">
    <property type="entry name" value="Complement Module, domain 1"/>
    <property type="match status" value="32"/>
</dbReference>
<feature type="domain" description="Sushi" evidence="8">
    <location>
        <begin position="178"/>
        <end position="235"/>
    </location>
</feature>
<keyword evidence="2" id="KW-0677">Repeat</keyword>
<feature type="disulfide bond" evidence="5">
    <location>
        <begin position="782"/>
        <end position="809"/>
    </location>
</feature>